<keyword evidence="3" id="KW-0342">GTP-binding</keyword>
<protein>
    <recommendedName>
        <fullName evidence="5">AIG1-type G domain-containing protein</fullName>
    </recommendedName>
</protein>
<evidence type="ECO:0000256" key="3">
    <source>
        <dbReference type="ARBA" id="ARBA00023134"/>
    </source>
</evidence>
<dbReference type="Gene3D" id="3.40.50.300">
    <property type="entry name" value="P-loop containing nucleotide triphosphate hydrolases"/>
    <property type="match status" value="1"/>
</dbReference>
<feature type="compositionally biased region" description="Basic and acidic residues" evidence="4">
    <location>
        <begin position="226"/>
        <end position="292"/>
    </location>
</feature>
<dbReference type="AlphaFoldDB" id="A0A8C9R2V3"/>
<organism evidence="6 7">
    <name type="scientific">Scleropages formosus</name>
    <name type="common">Asian bonytongue</name>
    <name type="synonym">Osteoglossum formosum</name>
    <dbReference type="NCBI Taxonomy" id="113540"/>
    <lineage>
        <taxon>Eukaryota</taxon>
        <taxon>Metazoa</taxon>
        <taxon>Chordata</taxon>
        <taxon>Craniata</taxon>
        <taxon>Vertebrata</taxon>
        <taxon>Euteleostomi</taxon>
        <taxon>Actinopterygii</taxon>
        <taxon>Neopterygii</taxon>
        <taxon>Teleostei</taxon>
        <taxon>Osteoglossocephala</taxon>
        <taxon>Osteoglossomorpha</taxon>
        <taxon>Osteoglossiformes</taxon>
        <taxon>Osteoglossidae</taxon>
        <taxon>Scleropages</taxon>
    </lineage>
</organism>
<evidence type="ECO:0000256" key="2">
    <source>
        <dbReference type="ARBA" id="ARBA00022741"/>
    </source>
</evidence>
<dbReference type="InterPro" id="IPR045058">
    <property type="entry name" value="GIMA/IAN/Toc"/>
</dbReference>
<dbReference type="GO" id="GO:0005525">
    <property type="term" value="F:GTP binding"/>
    <property type="evidence" value="ECO:0007669"/>
    <property type="project" value="UniProtKB-KW"/>
</dbReference>
<dbReference type="Proteomes" id="UP000694397">
    <property type="component" value="Chromosome 6"/>
</dbReference>
<name>A0A8C9R2V3_SCLFO</name>
<evidence type="ECO:0000256" key="4">
    <source>
        <dbReference type="SAM" id="MobiDB-lite"/>
    </source>
</evidence>
<comment type="similarity">
    <text evidence="1">Belongs to the TRAFAC class TrmE-Era-EngA-EngB-Septin-like GTPase superfamily. AIG1/Toc34/Toc159-like paraseptin GTPase family. IAN subfamily.</text>
</comment>
<reference evidence="6" key="2">
    <citation type="submission" date="2025-08" db="UniProtKB">
        <authorList>
            <consortium name="Ensembl"/>
        </authorList>
    </citation>
    <scope>IDENTIFICATION</scope>
</reference>
<reference evidence="6" key="3">
    <citation type="submission" date="2025-09" db="UniProtKB">
        <authorList>
            <consortium name="Ensembl"/>
        </authorList>
    </citation>
    <scope>IDENTIFICATION</scope>
</reference>
<dbReference type="InterPro" id="IPR027417">
    <property type="entry name" value="P-loop_NTPase"/>
</dbReference>
<feature type="region of interest" description="Disordered" evidence="4">
    <location>
        <begin position="226"/>
        <end position="301"/>
    </location>
</feature>
<proteinExistence type="inferred from homology"/>
<evidence type="ECO:0000256" key="1">
    <source>
        <dbReference type="ARBA" id="ARBA00008535"/>
    </source>
</evidence>
<dbReference type="GeneTree" id="ENSGT01140000282522"/>
<feature type="domain" description="AIG1-type G" evidence="5">
    <location>
        <begin position="38"/>
        <end position="187"/>
    </location>
</feature>
<dbReference type="PANTHER" id="PTHR10903:SF170">
    <property type="entry name" value="GTPASE IMAP FAMILY MEMBER 7"/>
    <property type="match status" value="1"/>
</dbReference>
<reference evidence="6 7" key="1">
    <citation type="submission" date="2019-04" db="EMBL/GenBank/DDBJ databases">
        <authorList>
            <consortium name="Wellcome Sanger Institute Data Sharing"/>
        </authorList>
    </citation>
    <scope>NUCLEOTIDE SEQUENCE [LARGE SCALE GENOMIC DNA]</scope>
</reference>
<keyword evidence="2" id="KW-0547">Nucleotide-binding</keyword>
<keyword evidence="7" id="KW-1185">Reference proteome</keyword>
<accession>A0A8C9R2V3</accession>
<dbReference type="Ensembl" id="ENSSFOT00015005594.2">
    <property type="protein sequence ID" value="ENSSFOP00015005504.2"/>
    <property type="gene ID" value="ENSSFOG00015003596.2"/>
</dbReference>
<evidence type="ECO:0000313" key="7">
    <source>
        <dbReference type="Proteomes" id="UP000694397"/>
    </source>
</evidence>
<dbReference type="InterPro" id="IPR006703">
    <property type="entry name" value="G_AIG1"/>
</dbReference>
<dbReference type="PANTHER" id="PTHR10903">
    <property type="entry name" value="GTPASE, IMAP FAMILY MEMBER-RELATED"/>
    <property type="match status" value="1"/>
</dbReference>
<dbReference type="OrthoDB" id="8954335at2759"/>
<evidence type="ECO:0000259" key="5">
    <source>
        <dbReference type="Pfam" id="PF04548"/>
    </source>
</evidence>
<evidence type="ECO:0000313" key="6">
    <source>
        <dbReference type="Ensembl" id="ENSSFOP00015005504.2"/>
    </source>
</evidence>
<dbReference type="Pfam" id="PF04548">
    <property type="entry name" value="AIG1"/>
    <property type="match status" value="1"/>
</dbReference>
<sequence length="301" mass="34610">FRCSVSSDRIEMKFMVGSALLGQKEWGSGDSVPAGWSENEEGQRLLVVNTADWFSAALSQGEVIRDVSHCVHLCAPGPHAFLLVTSLDEPRQGLKEVLENLELFLGDGCLEYTMMLFVHRGGPRDESIQRESQELCWVLDRCGNRHHILNLEQVDGTQLTELMKKLQDMVAANGGTFYSSKVYQKDSLRTMGAVVQEQEDKIQSLQERITELERQLKEERGIEKKEELHRELSREVAHRQEAERELQNLKDAMEREKRNMEQKHQQQMEDIRQMQERTDNGSWDTDHHEEHSALLVEQPGG</sequence>